<dbReference type="RefSeq" id="WP_377869963.1">
    <property type="nucleotide sequence ID" value="NZ_JBHMAY010000017.1"/>
</dbReference>
<evidence type="ECO:0008006" key="3">
    <source>
        <dbReference type="Google" id="ProtNLM"/>
    </source>
</evidence>
<gene>
    <name evidence="1" type="ORF">ACFORO_12580</name>
</gene>
<dbReference type="Gene3D" id="2.60.120.40">
    <property type="match status" value="1"/>
</dbReference>
<evidence type="ECO:0000313" key="2">
    <source>
        <dbReference type="Proteomes" id="UP001595764"/>
    </source>
</evidence>
<accession>A0ABV7QFQ0</accession>
<keyword evidence="2" id="KW-1185">Reference proteome</keyword>
<comment type="caution">
    <text evidence="1">The sequence shown here is derived from an EMBL/GenBank/DDBJ whole genome shotgun (WGS) entry which is preliminary data.</text>
</comment>
<sequence length="182" mass="19170">MSGLAIPNPSTLAPGNIVTGALWNAQVRDAVNFLAYPPIFLASASVTTSVPNRASSSTLTVVTLNTTLVDNYGGFNSANSSYVAPVSGWYYATGVVAYGSSGVGIRVVAFFKNGQPYNPQAYGMLPSTNSGWLAQGVQGTQLMYLNQGDYVDLRTGQDSGGTISTGSYSYLNSQMQIMWIHG</sequence>
<protein>
    <recommendedName>
        <fullName evidence="3">C1q domain-containing protein</fullName>
    </recommendedName>
</protein>
<dbReference type="Proteomes" id="UP001595764">
    <property type="component" value="Unassembled WGS sequence"/>
</dbReference>
<organism evidence="1 2">
    <name type="scientific">Amycolatopsis halotolerans</name>
    <dbReference type="NCBI Taxonomy" id="330083"/>
    <lineage>
        <taxon>Bacteria</taxon>
        <taxon>Bacillati</taxon>
        <taxon>Actinomycetota</taxon>
        <taxon>Actinomycetes</taxon>
        <taxon>Pseudonocardiales</taxon>
        <taxon>Pseudonocardiaceae</taxon>
        <taxon>Amycolatopsis</taxon>
    </lineage>
</organism>
<evidence type="ECO:0000313" key="1">
    <source>
        <dbReference type="EMBL" id="MFC3511004.1"/>
    </source>
</evidence>
<dbReference type="InterPro" id="IPR008983">
    <property type="entry name" value="Tumour_necrosis_fac-like_dom"/>
</dbReference>
<dbReference type="SUPFAM" id="SSF49842">
    <property type="entry name" value="TNF-like"/>
    <property type="match status" value="1"/>
</dbReference>
<dbReference type="EMBL" id="JBHRWI010000016">
    <property type="protein sequence ID" value="MFC3511004.1"/>
    <property type="molecule type" value="Genomic_DNA"/>
</dbReference>
<reference evidence="2" key="1">
    <citation type="journal article" date="2019" name="Int. J. Syst. Evol. Microbiol.">
        <title>The Global Catalogue of Microorganisms (GCM) 10K type strain sequencing project: providing services to taxonomists for standard genome sequencing and annotation.</title>
        <authorList>
            <consortium name="The Broad Institute Genomics Platform"/>
            <consortium name="The Broad Institute Genome Sequencing Center for Infectious Disease"/>
            <person name="Wu L."/>
            <person name="Ma J."/>
        </authorList>
    </citation>
    <scope>NUCLEOTIDE SEQUENCE [LARGE SCALE GENOMIC DNA]</scope>
    <source>
        <strain evidence="2">CGMCC 4.7682</strain>
    </source>
</reference>
<proteinExistence type="predicted"/>
<name>A0ABV7QFQ0_9PSEU</name>